<dbReference type="AlphaFoldDB" id="A0A2K3KBI9"/>
<gene>
    <name evidence="1" type="ORF">L195_g061725</name>
</gene>
<comment type="caution">
    <text evidence="1">The sequence shown here is derived from an EMBL/GenBank/DDBJ whole genome shotgun (WGS) entry which is preliminary data.</text>
</comment>
<evidence type="ECO:0000313" key="1">
    <source>
        <dbReference type="EMBL" id="PNX63628.1"/>
    </source>
</evidence>
<sequence>MEGRSSKRAVDDEDEVITVEEDEMCKDNESFSRTLVGKVWT</sequence>
<dbReference type="Proteomes" id="UP000236291">
    <property type="component" value="Unassembled WGS sequence"/>
</dbReference>
<proteinExistence type="predicted"/>
<name>A0A2K3KBI9_TRIPR</name>
<reference evidence="1 2" key="1">
    <citation type="journal article" date="2014" name="Am. J. Bot.">
        <title>Genome assembly and annotation for red clover (Trifolium pratense; Fabaceae).</title>
        <authorList>
            <person name="Istvanek J."/>
            <person name="Jaros M."/>
            <person name="Krenek A."/>
            <person name="Repkova J."/>
        </authorList>
    </citation>
    <scope>NUCLEOTIDE SEQUENCE [LARGE SCALE GENOMIC DNA]</scope>
    <source>
        <strain evidence="2">cv. Tatra</strain>
        <tissue evidence="1">Young leaves</tissue>
    </source>
</reference>
<reference evidence="1 2" key="2">
    <citation type="journal article" date="2017" name="Front. Plant Sci.">
        <title>Gene Classification and Mining of Molecular Markers Useful in Red Clover (Trifolium pratense) Breeding.</title>
        <authorList>
            <person name="Istvanek J."/>
            <person name="Dluhosova J."/>
            <person name="Dluhos P."/>
            <person name="Patkova L."/>
            <person name="Nedelnik J."/>
            <person name="Repkova J."/>
        </authorList>
    </citation>
    <scope>NUCLEOTIDE SEQUENCE [LARGE SCALE GENOMIC DNA]</scope>
    <source>
        <strain evidence="2">cv. Tatra</strain>
        <tissue evidence="1">Young leaves</tissue>
    </source>
</reference>
<evidence type="ECO:0000313" key="2">
    <source>
        <dbReference type="Proteomes" id="UP000236291"/>
    </source>
</evidence>
<dbReference type="EMBL" id="ASHM01156951">
    <property type="protein sequence ID" value="PNX63628.1"/>
    <property type="molecule type" value="Genomic_DNA"/>
</dbReference>
<organism evidence="1 2">
    <name type="scientific">Trifolium pratense</name>
    <name type="common">Red clover</name>
    <dbReference type="NCBI Taxonomy" id="57577"/>
    <lineage>
        <taxon>Eukaryota</taxon>
        <taxon>Viridiplantae</taxon>
        <taxon>Streptophyta</taxon>
        <taxon>Embryophyta</taxon>
        <taxon>Tracheophyta</taxon>
        <taxon>Spermatophyta</taxon>
        <taxon>Magnoliopsida</taxon>
        <taxon>eudicotyledons</taxon>
        <taxon>Gunneridae</taxon>
        <taxon>Pentapetalae</taxon>
        <taxon>rosids</taxon>
        <taxon>fabids</taxon>
        <taxon>Fabales</taxon>
        <taxon>Fabaceae</taxon>
        <taxon>Papilionoideae</taxon>
        <taxon>50 kb inversion clade</taxon>
        <taxon>NPAAA clade</taxon>
        <taxon>Hologalegina</taxon>
        <taxon>IRL clade</taxon>
        <taxon>Trifolieae</taxon>
        <taxon>Trifolium</taxon>
    </lineage>
</organism>
<accession>A0A2K3KBI9</accession>
<protein>
    <submittedName>
        <fullName evidence="1">Uncharacterized protein</fullName>
    </submittedName>
</protein>